<proteinExistence type="predicted"/>
<protein>
    <submittedName>
        <fullName evidence="2">Pseudouridylate synthase</fullName>
        <ecNumber evidence="3">4.2.1.70</ecNumber>
    </submittedName>
</protein>
<feature type="domain" description="Pus10 THUMP" evidence="1">
    <location>
        <begin position="127"/>
        <end position="188"/>
    </location>
</feature>
<comment type="caution">
    <text evidence="2">The sequence shown here is derived from an EMBL/GenBank/DDBJ whole genome shotgun (WGS) entry which is preliminary data.</text>
</comment>
<evidence type="ECO:0000259" key="1">
    <source>
        <dbReference type="Pfam" id="PF22023"/>
    </source>
</evidence>
<evidence type="ECO:0000313" key="2">
    <source>
        <dbReference type="EMBL" id="KJR79239.1"/>
    </source>
</evidence>
<dbReference type="InterPro" id="IPR055174">
    <property type="entry name" value="Pus10_THUMP_arc"/>
</dbReference>
<reference evidence="3" key="2">
    <citation type="submission" date="2022-05" db="EMBL/GenBank/DDBJ databases">
        <title>Metagenome Sequencing of an Archaeal-Dominated Microbial Community from a Hot Spring at the Los Azufres Geothermal Field, Mexico.</title>
        <authorList>
            <person name="Marin-Paredes R."/>
            <person name="Martinez-Romero E."/>
            <person name="Servin-Garciduenas L.E."/>
        </authorList>
    </citation>
    <scope>NUCLEOTIDE SEQUENCE</scope>
    <source>
        <strain evidence="3">AZ1-454</strain>
    </source>
</reference>
<reference evidence="2" key="1">
    <citation type="submission" date="2015-03" db="EMBL/GenBank/DDBJ databases">
        <title>Metagenome Sequencing of an Archaeal-Dominated Microbial Community from a Hot Spring at the Los Azufres Geothermal Field, Mexico.</title>
        <authorList>
            <person name="Servin-Garciduenas L.E."/>
            <person name="Martinez-Romero E."/>
        </authorList>
    </citation>
    <scope>NUCLEOTIDE SEQUENCE [LARGE SCALE GENOMIC DNA]</scope>
    <source>
        <strain evidence="2">AZ1-454</strain>
    </source>
</reference>
<name>A0A0F2LQX5_9CREN</name>
<organism evidence="2">
    <name type="scientific">Candidatus Aramenus sulfurataquae</name>
    <dbReference type="NCBI Taxonomy" id="1326980"/>
    <lineage>
        <taxon>Archaea</taxon>
        <taxon>Thermoproteota</taxon>
        <taxon>Thermoprotei</taxon>
        <taxon>Sulfolobales</taxon>
        <taxon>Sulfolobaceae</taxon>
        <taxon>Candidatus Aramenus</taxon>
    </lineage>
</organism>
<accession>A0A0F2LQX5</accession>
<dbReference type="AlphaFoldDB" id="A0A0F2LQX5"/>
<sequence length="356" mass="41083">MWKSSSDSSEILNKARELLSKYPLCDSCLGRCFARLGQNLTNTQRGFALKVSLLLQVDQEVKEHKVENLELVKELFFNMGTIAQNTFKNYFSDEFQKRSCYLCGDVIEELKDDFERKAIEVLKDRPKYVLGVRLSDDLRRRETAFSVDNGLIYYESLKNELKREVGKRLSAKGFPPEMDNPEVEVIYDVGTRSVYTLSKVRKSLYVYNRLSRGVPISSWYGKGTSLEDEVKKTIVVPFSEPSEVRVLDPYPLVVKEESREEIRAVGYYIKKVGEVSGRELGLIAQSLPQKRVYRVTVYTEEEVGQEVYDGIRDLIIEARDFDELKEKLKEIKGDVLTVDLIDSEGKHKRILEQLKL</sequence>
<dbReference type="PATRIC" id="fig|1326980.8.peg.488"/>
<dbReference type="EC" id="4.2.1.70" evidence="3"/>
<dbReference type="GO" id="GO:0004730">
    <property type="term" value="F:pseudouridylate synthase activity"/>
    <property type="evidence" value="ECO:0007669"/>
    <property type="project" value="UniProtKB-EC"/>
</dbReference>
<dbReference type="NCBIfam" id="NF011139">
    <property type="entry name" value="PRK14554.1-5"/>
    <property type="match status" value="1"/>
</dbReference>
<evidence type="ECO:0000313" key="3">
    <source>
        <dbReference type="EMBL" id="MCL7344106.1"/>
    </source>
</evidence>
<keyword evidence="3" id="KW-0456">Lyase</keyword>
<dbReference type="EMBL" id="JZWS01000015">
    <property type="protein sequence ID" value="KJR79239.1"/>
    <property type="molecule type" value="Genomic_DNA"/>
</dbReference>
<gene>
    <name evidence="3" type="ORF">TQ35_005975</name>
    <name evidence="2" type="ORF">TQ35_03025</name>
</gene>
<dbReference type="Pfam" id="PF22023">
    <property type="entry name" value="Pus10_THUMP_arc"/>
    <property type="match status" value="1"/>
</dbReference>
<dbReference type="EMBL" id="JZWS02000004">
    <property type="protein sequence ID" value="MCL7344106.1"/>
    <property type="molecule type" value="Genomic_DNA"/>
</dbReference>